<dbReference type="SUPFAM" id="SSF46689">
    <property type="entry name" value="Homeodomain-like"/>
    <property type="match status" value="1"/>
</dbReference>
<dbReference type="Proteomes" id="UP000309186">
    <property type="component" value="Unassembled WGS sequence"/>
</dbReference>
<gene>
    <name evidence="2" type="ORF">C1E24_12795</name>
</gene>
<evidence type="ECO:0000313" key="3">
    <source>
        <dbReference type="Proteomes" id="UP000309186"/>
    </source>
</evidence>
<evidence type="ECO:0000313" key="2">
    <source>
        <dbReference type="EMBL" id="TLX46642.1"/>
    </source>
</evidence>
<proteinExistence type="predicted"/>
<accession>A0A5R9Q217</accession>
<sequence>MPEDSITTQANLTLDEIEFQAMEQRLKHFAGNVTETAKSLGLSRSGYYRRLAKYEAQ</sequence>
<dbReference type="EMBL" id="PPSW01000021">
    <property type="protein sequence ID" value="TLX46642.1"/>
    <property type="molecule type" value="Genomic_DNA"/>
</dbReference>
<feature type="domain" description="DNA binding HTH" evidence="1">
    <location>
        <begin position="13"/>
        <end position="54"/>
    </location>
</feature>
<protein>
    <recommendedName>
        <fullName evidence="1">DNA binding HTH domain-containing protein</fullName>
    </recommendedName>
</protein>
<dbReference type="InterPro" id="IPR009057">
    <property type="entry name" value="Homeodomain-like_sf"/>
</dbReference>
<dbReference type="AlphaFoldDB" id="A0A5R9Q217"/>
<dbReference type="Pfam" id="PF02954">
    <property type="entry name" value="HTH_8"/>
    <property type="match status" value="1"/>
</dbReference>
<reference evidence="2 3" key="1">
    <citation type="submission" date="2018-01" db="EMBL/GenBank/DDBJ databases">
        <title>Co-occurrence of chitin degradation, pigmentation and bioactivity in marine Pseudoalteromonas.</title>
        <authorList>
            <person name="Paulsen S."/>
            <person name="Gram L."/>
            <person name="Machado H."/>
        </authorList>
    </citation>
    <scope>NUCLEOTIDE SEQUENCE [LARGE SCALE GENOMIC DNA]</scope>
    <source>
        <strain evidence="2 3">S3663</strain>
    </source>
</reference>
<evidence type="ECO:0000259" key="1">
    <source>
        <dbReference type="Pfam" id="PF02954"/>
    </source>
</evidence>
<dbReference type="GO" id="GO:0043565">
    <property type="term" value="F:sequence-specific DNA binding"/>
    <property type="evidence" value="ECO:0007669"/>
    <property type="project" value="InterPro"/>
</dbReference>
<name>A0A5R9Q217_9GAMM</name>
<dbReference type="PRINTS" id="PR01590">
    <property type="entry name" value="HTHFIS"/>
</dbReference>
<dbReference type="Gene3D" id="1.10.10.60">
    <property type="entry name" value="Homeodomain-like"/>
    <property type="match status" value="1"/>
</dbReference>
<comment type="caution">
    <text evidence="2">The sequence shown here is derived from an EMBL/GenBank/DDBJ whole genome shotgun (WGS) entry which is preliminary data.</text>
</comment>
<organism evidence="2 3">
    <name type="scientific">Pseudoalteromonas phenolica</name>
    <dbReference type="NCBI Taxonomy" id="161398"/>
    <lineage>
        <taxon>Bacteria</taxon>
        <taxon>Pseudomonadati</taxon>
        <taxon>Pseudomonadota</taxon>
        <taxon>Gammaproteobacteria</taxon>
        <taxon>Alteromonadales</taxon>
        <taxon>Pseudoalteromonadaceae</taxon>
        <taxon>Pseudoalteromonas</taxon>
    </lineage>
</organism>
<dbReference type="InterPro" id="IPR002197">
    <property type="entry name" value="HTH_Fis"/>
</dbReference>